<dbReference type="InterPro" id="IPR002347">
    <property type="entry name" value="SDR_fam"/>
</dbReference>
<protein>
    <submittedName>
        <fullName evidence="3">SDR family NAD(P)-dependent oxidoreductase</fullName>
    </submittedName>
</protein>
<gene>
    <name evidence="3" type="ORF">FV139_11410</name>
</gene>
<dbReference type="GO" id="GO:0016491">
    <property type="term" value="F:oxidoreductase activity"/>
    <property type="evidence" value="ECO:0007669"/>
    <property type="project" value="UniProtKB-KW"/>
</dbReference>
<evidence type="ECO:0000256" key="1">
    <source>
        <dbReference type="ARBA" id="ARBA00006484"/>
    </source>
</evidence>
<reference evidence="3 4" key="1">
    <citation type="submission" date="2019-08" db="EMBL/GenBank/DDBJ databases">
        <title>Parahaliea maris sp. nov., isolated from the surface seawater.</title>
        <authorList>
            <person name="Liu Y."/>
        </authorList>
    </citation>
    <scope>NUCLEOTIDE SEQUENCE [LARGE SCALE GENOMIC DNA]</scope>
    <source>
        <strain evidence="3 4">HSLHS9</strain>
    </source>
</reference>
<sequence length="289" mass="30094">MGMSNSLEQLAGGVAVITGAGSGIGEGLARVAAEAGMRVVVADIALERAEQVAQSICEGGGEAHPLRVDVSSAGSIDALAAAVHERFGDVTLLIDNAGVETLGYSWELSAEQWDRTLNINIHGAIHGVRAFAPRMIACGKPAWIANTASIGGLGMMPIQTSYILSKHALISYSECLFLEMQLAGAPIAVSAILPGPVATRIFSDGSTTTDSGSEAHRSMMNAMLEADGISGYEAARRILPQIAAGEFWVSTHPEITRQMATGRAQHLSTLSKPALPEEVLQSMGLSVDS</sequence>
<dbReference type="Proteomes" id="UP000321039">
    <property type="component" value="Unassembled WGS sequence"/>
</dbReference>
<dbReference type="SUPFAM" id="SSF51735">
    <property type="entry name" value="NAD(P)-binding Rossmann-fold domains"/>
    <property type="match status" value="1"/>
</dbReference>
<keyword evidence="4" id="KW-1185">Reference proteome</keyword>
<dbReference type="PANTHER" id="PTHR44196:SF1">
    <property type="entry name" value="DEHYDROGENASE_REDUCTASE SDR FAMILY MEMBER 7B"/>
    <property type="match status" value="1"/>
</dbReference>
<dbReference type="AlphaFoldDB" id="A0A5C9A3J9"/>
<proteinExistence type="inferred from homology"/>
<dbReference type="Pfam" id="PF00106">
    <property type="entry name" value="adh_short"/>
    <property type="match status" value="1"/>
</dbReference>
<dbReference type="PANTHER" id="PTHR44196">
    <property type="entry name" value="DEHYDROGENASE/REDUCTASE SDR FAMILY MEMBER 7B"/>
    <property type="match status" value="1"/>
</dbReference>
<evidence type="ECO:0000256" key="2">
    <source>
        <dbReference type="ARBA" id="ARBA00023002"/>
    </source>
</evidence>
<dbReference type="PRINTS" id="PR00081">
    <property type="entry name" value="GDHRDH"/>
</dbReference>
<dbReference type="InterPro" id="IPR036291">
    <property type="entry name" value="NAD(P)-bd_dom_sf"/>
</dbReference>
<dbReference type="EMBL" id="VRZA01000003">
    <property type="protein sequence ID" value="TXS94197.1"/>
    <property type="molecule type" value="Genomic_DNA"/>
</dbReference>
<evidence type="ECO:0000313" key="3">
    <source>
        <dbReference type="EMBL" id="TXS94197.1"/>
    </source>
</evidence>
<accession>A0A5C9A3J9</accession>
<dbReference type="GO" id="GO:0016020">
    <property type="term" value="C:membrane"/>
    <property type="evidence" value="ECO:0007669"/>
    <property type="project" value="TreeGrafter"/>
</dbReference>
<name>A0A5C9A3J9_9GAMM</name>
<organism evidence="3 4">
    <name type="scientific">Parahaliea maris</name>
    <dbReference type="NCBI Taxonomy" id="2716870"/>
    <lineage>
        <taxon>Bacteria</taxon>
        <taxon>Pseudomonadati</taxon>
        <taxon>Pseudomonadota</taxon>
        <taxon>Gammaproteobacteria</taxon>
        <taxon>Cellvibrionales</taxon>
        <taxon>Halieaceae</taxon>
        <taxon>Parahaliea</taxon>
    </lineage>
</organism>
<dbReference type="Gene3D" id="3.40.50.720">
    <property type="entry name" value="NAD(P)-binding Rossmann-like Domain"/>
    <property type="match status" value="1"/>
</dbReference>
<keyword evidence="2" id="KW-0560">Oxidoreductase</keyword>
<dbReference type="CDD" id="cd05233">
    <property type="entry name" value="SDR_c"/>
    <property type="match status" value="1"/>
</dbReference>
<comment type="similarity">
    <text evidence="1">Belongs to the short-chain dehydrogenases/reductases (SDR) family.</text>
</comment>
<comment type="caution">
    <text evidence="3">The sequence shown here is derived from an EMBL/GenBank/DDBJ whole genome shotgun (WGS) entry which is preliminary data.</text>
</comment>
<evidence type="ECO:0000313" key="4">
    <source>
        <dbReference type="Proteomes" id="UP000321039"/>
    </source>
</evidence>